<dbReference type="GO" id="GO:0035556">
    <property type="term" value="P:intracellular signal transduction"/>
    <property type="evidence" value="ECO:0007669"/>
    <property type="project" value="TreeGrafter"/>
</dbReference>
<sequence length="167" mass="18666">MLSGGYSRFRDSRTPEPSSSSSSAGLSRLSEPVDDARLRQRNVAKSQIQGRGAQGYVYSLLLRRTRIPSPINPEDLPPVSSTGRSYVYRTRVPRRDIVADTSGGGAGNPITRRRGAVKHHKVHVVRGHKLVAKFFRQPTFCAFCKDFLWGFGKQGYQCQVFKRKVQG</sequence>
<protein>
    <recommendedName>
        <fullName evidence="4">Phorbol-ester/DAG-type domain-containing protein</fullName>
    </recommendedName>
</protein>
<dbReference type="GeneID" id="116415742"/>
<dbReference type="GO" id="GO:0005829">
    <property type="term" value="C:cytosol"/>
    <property type="evidence" value="ECO:0007669"/>
    <property type="project" value="TreeGrafter"/>
</dbReference>
<dbReference type="InterPro" id="IPR020454">
    <property type="entry name" value="DAG/PE-bd"/>
</dbReference>
<evidence type="ECO:0000313" key="5">
    <source>
        <dbReference type="EnsemblMetazoa" id="XP_031776695"/>
    </source>
</evidence>
<feature type="region of interest" description="Disordered" evidence="3">
    <location>
        <begin position="1"/>
        <end position="35"/>
    </location>
</feature>
<dbReference type="InterPro" id="IPR002219">
    <property type="entry name" value="PKC_DAG/PE"/>
</dbReference>
<dbReference type="OrthoDB" id="63267at2759"/>
<dbReference type="Proteomes" id="UP000002358">
    <property type="component" value="Chromosome 1"/>
</dbReference>
<dbReference type="KEGG" id="nvi:116415742"/>
<accession>A0A7M7PVB0</accession>
<evidence type="ECO:0000256" key="3">
    <source>
        <dbReference type="SAM" id="MobiDB-lite"/>
    </source>
</evidence>
<feature type="compositionally biased region" description="Low complexity" evidence="3">
    <location>
        <begin position="15"/>
        <end position="30"/>
    </location>
</feature>
<proteinExistence type="predicted"/>
<evidence type="ECO:0000313" key="6">
    <source>
        <dbReference type="Proteomes" id="UP000002358"/>
    </source>
</evidence>
<dbReference type="GO" id="GO:0008270">
    <property type="term" value="F:zinc ion binding"/>
    <property type="evidence" value="ECO:0007669"/>
    <property type="project" value="UniProtKB-KW"/>
</dbReference>
<dbReference type="InParanoid" id="A0A7M7PVB0"/>
<feature type="domain" description="Phorbol-ester/DAG-type" evidence="4">
    <location>
        <begin position="127"/>
        <end position="167"/>
    </location>
</feature>
<name>A0A7M7PVB0_NASVI</name>
<dbReference type="GO" id="GO:0007200">
    <property type="term" value="P:phospholipase C-activating G protein-coupled receptor signaling pathway"/>
    <property type="evidence" value="ECO:0007669"/>
    <property type="project" value="TreeGrafter"/>
</dbReference>
<dbReference type="RefSeq" id="XP_031776695.1">
    <property type="nucleotide sequence ID" value="XM_031920835.1"/>
</dbReference>
<keyword evidence="6" id="KW-1185">Reference proteome</keyword>
<keyword evidence="2" id="KW-0862">Zinc</keyword>
<dbReference type="PRINTS" id="PR00008">
    <property type="entry name" value="DAGPEDOMAIN"/>
</dbReference>
<dbReference type="SUPFAM" id="SSF57889">
    <property type="entry name" value="Cysteine-rich domain"/>
    <property type="match status" value="1"/>
</dbReference>
<keyword evidence="1" id="KW-0479">Metal-binding</keyword>
<dbReference type="EnsemblMetazoa" id="XM_031920835">
    <property type="protein sequence ID" value="XP_031776695"/>
    <property type="gene ID" value="LOC116415742"/>
</dbReference>
<dbReference type="InterPro" id="IPR046349">
    <property type="entry name" value="C1-like_sf"/>
</dbReference>
<evidence type="ECO:0000256" key="2">
    <source>
        <dbReference type="ARBA" id="ARBA00022833"/>
    </source>
</evidence>
<dbReference type="PROSITE" id="PS50081">
    <property type="entry name" value="ZF_DAG_PE_2"/>
    <property type="match status" value="1"/>
</dbReference>
<dbReference type="Gene3D" id="3.30.60.20">
    <property type="match status" value="1"/>
</dbReference>
<dbReference type="GO" id="GO:0016020">
    <property type="term" value="C:membrane"/>
    <property type="evidence" value="ECO:0007669"/>
    <property type="project" value="UniProtKB-SubCell"/>
</dbReference>
<dbReference type="Pfam" id="PF00130">
    <property type="entry name" value="C1_1"/>
    <property type="match status" value="1"/>
</dbReference>
<dbReference type="SMR" id="A0A7M7PVB0"/>
<dbReference type="GO" id="GO:0004674">
    <property type="term" value="F:protein serine/threonine kinase activity"/>
    <property type="evidence" value="ECO:0007669"/>
    <property type="project" value="UniProtKB-KW"/>
</dbReference>
<dbReference type="PANTHER" id="PTHR22968:SF14">
    <property type="entry name" value="PROTEIN KINASE C"/>
    <property type="match status" value="1"/>
</dbReference>
<dbReference type="AlphaFoldDB" id="A0A7M7PVB0"/>
<evidence type="ECO:0000256" key="1">
    <source>
        <dbReference type="ARBA" id="ARBA00022723"/>
    </source>
</evidence>
<evidence type="ECO:0000259" key="4">
    <source>
        <dbReference type="PROSITE" id="PS50081"/>
    </source>
</evidence>
<organism evidence="5 6">
    <name type="scientific">Nasonia vitripennis</name>
    <name type="common">Parasitic wasp</name>
    <dbReference type="NCBI Taxonomy" id="7425"/>
    <lineage>
        <taxon>Eukaryota</taxon>
        <taxon>Metazoa</taxon>
        <taxon>Ecdysozoa</taxon>
        <taxon>Arthropoda</taxon>
        <taxon>Hexapoda</taxon>
        <taxon>Insecta</taxon>
        <taxon>Pterygota</taxon>
        <taxon>Neoptera</taxon>
        <taxon>Endopterygota</taxon>
        <taxon>Hymenoptera</taxon>
        <taxon>Apocrita</taxon>
        <taxon>Proctotrupomorpha</taxon>
        <taxon>Chalcidoidea</taxon>
        <taxon>Pteromalidae</taxon>
        <taxon>Pteromalinae</taxon>
        <taxon>Nasonia</taxon>
    </lineage>
</organism>
<reference evidence="5" key="1">
    <citation type="submission" date="2021-01" db="UniProtKB">
        <authorList>
            <consortium name="EnsemblMetazoa"/>
        </authorList>
    </citation>
    <scope>IDENTIFICATION</scope>
</reference>
<dbReference type="PANTHER" id="PTHR22968">
    <property type="entry name" value="PROTEIN KINASE C, MU"/>
    <property type="match status" value="1"/>
</dbReference>